<evidence type="ECO:0000313" key="3">
    <source>
        <dbReference type="EMBL" id="EGW35632.1"/>
    </source>
</evidence>
<dbReference type="Proteomes" id="UP000000709">
    <property type="component" value="Unassembled WGS sequence"/>
</dbReference>
<protein>
    <submittedName>
        <fullName evidence="3">Uncharacterized protein</fullName>
    </submittedName>
</protein>
<accession>G3AE98</accession>
<dbReference type="EMBL" id="GL996499">
    <property type="protein sequence ID" value="EGW35632.1"/>
    <property type="molecule type" value="Genomic_DNA"/>
</dbReference>
<reference evidence="3 4" key="1">
    <citation type="journal article" date="2011" name="Proc. Natl. Acad. Sci. U.S.A.">
        <title>Comparative genomics of xylose-fermenting fungi for enhanced biofuel production.</title>
        <authorList>
            <person name="Wohlbach D.J."/>
            <person name="Kuo A."/>
            <person name="Sato T.K."/>
            <person name="Potts K.M."/>
            <person name="Salamov A.A."/>
            <person name="LaButti K.M."/>
            <person name="Sun H."/>
            <person name="Clum A."/>
            <person name="Pangilinan J.L."/>
            <person name="Lindquist E.A."/>
            <person name="Lucas S."/>
            <person name="Lapidus A."/>
            <person name="Jin M."/>
            <person name="Gunawan C."/>
            <person name="Balan V."/>
            <person name="Dale B.E."/>
            <person name="Jeffries T.W."/>
            <person name="Zinkel R."/>
            <person name="Barry K.W."/>
            <person name="Grigoriev I.V."/>
            <person name="Gasch A.P."/>
        </authorList>
    </citation>
    <scope>NUCLEOTIDE SEQUENCE [LARGE SCALE GENOMIC DNA]</scope>
    <source>
        <strain evidence="4">NRRL Y-27907 / 11-Y1</strain>
    </source>
</reference>
<dbReference type="InParanoid" id="G3AE98"/>
<dbReference type="KEGG" id="spaa:SPAPADRAFT_64727"/>
<evidence type="ECO:0000256" key="2">
    <source>
        <dbReference type="SAM" id="MobiDB-lite"/>
    </source>
</evidence>
<gene>
    <name evidence="3" type="ORF">SPAPADRAFT_64727</name>
</gene>
<feature type="coiled-coil region" evidence="1">
    <location>
        <begin position="191"/>
        <end position="351"/>
    </location>
</feature>
<organism evidence="4">
    <name type="scientific">Spathaspora passalidarum (strain NRRL Y-27907 / 11-Y1)</name>
    <dbReference type="NCBI Taxonomy" id="619300"/>
    <lineage>
        <taxon>Eukaryota</taxon>
        <taxon>Fungi</taxon>
        <taxon>Dikarya</taxon>
        <taxon>Ascomycota</taxon>
        <taxon>Saccharomycotina</taxon>
        <taxon>Pichiomycetes</taxon>
        <taxon>Debaryomycetaceae</taxon>
        <taxon>Spathaspora</taxon>
    </lineage>
</organism>
<dbReference type="HOGENOM" id="CLU_706302_0_0_1"/>
<keyword evidence="4" id="KW-1185">Reference proteome</keyword>
<name>G3AE98_SPAPN</name>
<proteinExistence type="predicted"/>
<evidence type="ECO:0000313" key="4">
    <source>
        <dbReference type="Proteomes" id="UP000000709"/>
    </source>
</evidence>
<dbReference type="GeneID" id="18874995"/>
<dbReference type="RefSeq" id="XP_007373044.1">
    <property type="nucleotide sequence ID" value="XM_007372982.1"/>
</dbReference>
<keyword evidence="1" id="KW-0175">Coiled coil</keyword>
<sequence length="391" mass="44792">MFVIGLQLSKCKLFINRSTSKVTIRCPKFLRPVVQYLYEKFQRGERIDAMLMTPISDGVSEVSYSSPVVNKSAKSSKSSKSPMSPESPESPESPSITFRSIIWSKLSSVCKFVTNLFKKSENSPINVNESNNPTNPIVSFVVKAAAKVSRSVFTFLEKLGANIYPSSIQCFFNRLNSQFKEKLGLGYKERYKDLSLENVNLINSLVDAEEELKKLKSENGALLDKLKAETLDLNKQLNDSESKFQKFKAVKSVLIQKLNGEISELKKQLNHKEAVMDKCKADKFKPEKQKLLKKFNTEKQALLKKFDAERLDLKEQLSKAEDELVMVTTENTELMKKYHDLELELHALELANPPPEDPEEKKFKKGRWGKNRNKKFLASIEDEEEKEEELW</sequence>
<evidence type="ECO:0000256" key="1">
    <source>
        <dbReference type="SAM" id="Coils"/>
    </source>
</evidence>
<feature type="region of interest" description="Disordered" evidence="2">
    <location>
        <begin position="71"/>
        <end position="95"/>
    </location>
</feature>
<dbReference type="AlphaFoldDB" id="G3AE98"/>